<dbReference type="GO" id="GO:0046872">
    <property type="term" value="F:metal ion binding"/>
    <property type="evidence" value="ECO:0007669"/>
    <property type="project" value="UniProtKB-KW"/>
</dbReference>
<dbReference type="SUPFAM" id="SSF46626">
    <property type="entry name" value="Cytochrome c"/>
    <property type="match status" value="1"/>
</dbReference>
<organism evidence="5">
    <name type="scientific">hydrothermal vent metagenome</name>
    <dbReference type="NCBI Taxonomy" id="652676"/>
    <lineage>
        <taxon>unclassified sequences</taxon>
        <taxon>metagenomes</taxon>
        <taxon>ecological metagenomes</taxon>
    </lineage>
</organism>
<dbReference type="GO" id="GO:0020037">
    <property type="term" value="F:heme binding"/>
    <property type="evidence" value="ECO:0007669"/>
    <property type="project" value="InterPro"/>
</dbReference>
<name>A0A3B0SNC2_9ZZZZ</name>
<evidence type="ECO:0000256" key="3">
    <source>
        <dbReference type="ARBA" id="ARBA00023004"/>
    </source>
</evidence>
<feature type="domain" description="Cytochrome c" evidence="4">
    <location>
        <begin position="67"/>
        <end position="153"/>
    </location>
</feature>
<keyword evidence="2" id="KW-0479">Metal-binding</keyword>
<dbReference type="InterPro" id="IPR009056">
    <property type="entry name" value="Cyt_c-like_dom"/>
</dbReference>
<dbReference type="GO" id="GO:0009055">
    <property type="term" value="F:electron transfer activity"/>
    <property type="evidence" value="ECO:0007669"/>
    <property type="project" value="InterPro"/>
</dbReference>
<reference evidence="5" key="1">
    <citation type="submission" date="2018-06" db="EMBL/GenBank/DDBJ databases">
        <authorList>
            <person name="Zhirakovskaya E."/>
        </authorList>
    </citation>
    <scope>NUCLEOTIDE SEQUENCE</scope>
</reference>
<keyword evidence="1" id="KW-0349">Heme</keyword>
<sequence>MKIFKITLIAGLVLVAGTLTFVYSGLFNVAATASHDPVTNWLLTKTRIRSIEMRAGDIKVPDLDDEKLQLAGINDFNSMCAICHTAPGREPSPLAKGLNPPAPDLAEVALETKPEILFWATKNGIRMTGMPAWGVTHSDDDIWPVVAFMQVLPDLDGNDYQEMLKEAHGLGHHAP</sequence>
<dbReference type="Gene3D" id="1.10.760.10">
    <property type="entry name" value="Cytochrome c-like domain"/>
    <property type="match status" value="1"/>
</dbReference>
<protein>
    <submittedName>
        <fullName evidence="5">Probable cytochrome c-552</fullName>
    </submittedName>
</protein>
<dbReference type="Pfam" id="PF13442">
    <property type="entry name" value="Cytochrome_CBB3"/>
    <property type="match status" value="1"/>
</dbReference>
<dbReference type="EMBL" id="UOEJ01000218">
    <property type="protein sequence ID" value="VAW05733.1"/>
    <property type="molecule type" value="Genomic_DNA"/>
</dbReference>
<dbReference type="PROSITE" id="PS51007">
    <property type="entry name" value="CYTC"/>
    <property type="match status" value="1"/>
</dbReference>
<dbReference type="AlphaFoldDB" id="A0A3B0SNC2"/>
<gene>
    <name evidence="5" type="ORF">MNBD_ALPHA01-2040</name>
</gene>
<dbReference type="InterPro" id="IPR036909">
    <property type="entry name" value="Cyt_c-like_dom_sf"/>
</dbReference>
<keyword evidence="3" id="KW-0408">Iron</keyword>
<evidence type="ECO:0000256" key="2">
    <source>
        <dbReference type="ARBA" id="ARBA00022723"/>
    </source>
</evidence>
<accession>A0A3B0SNC2</accession>
<evidence type="ECO:0000256" key="1">
    <source>
        <dbReference type="ARBA" id="ARBA00022617"/>
    </source>
</evidence>
<evidence type="ECO:0000259" key="4">
    <source>
        <dbReference type="PROSITE" id="PS51007"/>
    </source>
</evidence>
<proteinExistence type="predicted"/>
<evidence type="ECO:0000313" key="5">
    <source>
        <dbReference type="EMBL" id="VAW05733.1"/>
    </source>
</evidence>